<dbReference type="EC" id="2.5.1.60" evidence="2 9"/>
<proteinExistence type="inferred from homology"/>
<reference evidence="10 11" key="1">
    <citation type="journal article" date="2015" name="Genome Biol. Evol.">
        <title>The genome of winter moth (Operophtera brumata) provides a genomic perspective on sexual dimorphism and phenology.</title>
        <authorList>
            <person name="Derks M.F."/>
            <person name="Smit S."/>
            <person name="Salis L."/>
            <person name="Schijlen E."/>
            <person name="Bossers A."/>
            <person name="Mateman C."/>
            <person name="Pijl A.S."/>
            <person name="de Ridder D."/>
            <person name="Groenen M.A."/>
            <person name="Visser M.E."/>
            <person name="Megens H.J."/>
        </authorList>
    </citation>
    <scope>NUCLEOTIDE SEQUENCE [LARGE SCALE GENOMIC DNA]</scope>
    <source>
        <strain evidence="10">WM2013NL</strain>
        <tissue evidence="10">Head and thorax</tissue>
    </source>
</reference>
<evidence type="ECO:0000256" key="9">
    <source>
        <dbReference type="RuleBase" id="RU367120"/>
    </source>
</evidence>
<evidence type="ECO:0000313" key="11">
    <source>
        <dbReference type="Proteomes" id="UP000037510"/>
    </source>
</evidence>
<organism evidence="10 11">
    <name type="scientific">Operophtera brumata</name>
    <name type="common">Winter moth</name>
    <name type="synonym">Phalaena brumata</name>
    <dbReference type="NCBI Taxonomy" id="104452"/>
    <lineage>
        <taxon>Eukaryota</taxon>
        <taxon>Metazoa</taxon>
        <taxon>Ecdysozoa</taxon>
        <taxon>Arthropoda</taxon>
        <taxon>Hexapoda</taxon>
        <taxon>Insecta</taxon>
        <taxon>Pterygota</taxon>
        <taxon>Neoptera</taxon>
        <taxon>Endopterygota</taxon>
        <taxon>Lepidoptera</taxon>
        <taxon>Glossata</taxon>
        <taxon>Ditrysia</taxon>
        <taxon>Geometroidea</taxon>
        <taxon>Geometridae</taxon>
        <taxon>Larentiinae</taxon>
        <taxon>Operophtera</taxon>
    </lineage>
</organism>
<dbReference type="GO" id="GO:0004663">
    <property type="term" value="F:Rab geranylgeranyltransferase activity"/>
    <property type="evidence" value="ECO:0007669"/>
    <property type="project" value="UniProtKB-UniRule"/>
</dbReference>
<sequence length="424" mass="49555">MRNDSELDKELLELTGKVLSSNPDIYTLWNIRREILDILRKNETDEELSQIFDAELHLTEYCLKINPKSYCAWHQREWVLTTREDPDWNKELALCNTYLKLDERNFHTWDYRRFVVGQCKPPLKEEFDYTTEKLHDNFSNYSAWHYRNAVKTTISLVVYSVTPNKSTFAFSKAVNKDFLTSKVSLWINNEMVNGEWISCTGKQYDVLWILEHATVVEEGIDVKVEFESENGGKEVITGKIHNEATYVGKNKISFQRKYAEPVLNELKSQLDSFTLLTTSVFLHCIDAKLYHKEVIANLQSLKTIDKLRAGYYADLITKWSVEEQLCADFTNNNSLEMKVNFAEKLINLPHLQYYSFCENVDLSDQDLTSVVLPSLVKLSLKNNKLKTLQNFPELALEELNLEGNDLQESEKEQFKKDKSYHIIY</sequence>
<dbReference type="Pfam" id="PF01239">
    <property type="entry name" value="PPTA"/>
    <property type="match status" value="4"/>
</dbReference>
<keyword evidence="11" id="KW-1185">Reference proteome</keyword>
<dbReference type="InterPro" id="IPR032675">
    <property type="entry name" value="LRR_dom_sf"/>
</dbReference>
<comment type="caution">
    <text evidence="10">The sequence shown here is derived from an EMBL/GenBank/DDBJ whole genome shotgun (WGS) entry which is preliminary data.</text>
</comment>
<dbReference type="GO" id="GO:0097354">
    <property type="term" value="P:prenylation"/>
    <property type="evidence" value="ECO:0007669"/>
    <property type="project" value="UniProtKB-UniRule"/>
</dbReference>
<dbReference type="Gene3D" id="3.80.10.10">
    <property type="entry name" value="Ribonuclease Inhibitor"/>
    <property type="match status" value="1"/>
</dbReference>
<dbReference type="PROSITE" id="PS51147">
    <property type="entry name" value="PFTA"/>
    <property type="match status" value="4"/>
</dbReference>
<dbReference type="PANTHER" id="PTHR11129">
    <property type="entry name" value="PROTEIN FARNESYLTRANSFERASE ALPHA SUBUNIT/RAB GERANYLGERANYL TRANSFERASE ALPHA SUBUNIT"/>
    <property type="match status" value="1"/>
</dbReference>
<keyword evidence="5 9" id="KW-0808">Transferase</keyword>
<evidence type="ECO:0000256" key="4">
    <source>
        <dbReference type="ARBA" id="ARBA00022602"/>
    </source>
</evidence>
<dbReference type="PROSITE" id="PS51450">
    <property type="entry name" value="LRR"/>
    <property type="match status" value="1"/>
</dbReference>
<dbReference type="SUPFAM" id="SSF52058">
    <property type="entry name" value="L domain-like"/>
    <property type="match status" value="1"/>
</dbReference>
<evidence type="ECO:0000256" key="7">
    <source>
        <dbReference type="ARBA" id="ARBA00031267"/>
    </source>
</evidence>
<keyword evidence="6" id="KW-0677">Repeat</keyword>
<dbReference type="FunFam" id="1.25.40.120:FF:000035">
    <property type="entry name" value="Geranylgeranyl transferase type-2 subunit alpha"/>
    <property type="match status" value="1"/>
</dbReference>
<evidence type="ECO:0000256" key="3">
    <source>
        <dbReference type="ARBA" id="ARBA00014772"/>
    </source>
</evidence>
<dbReference type="STRING" id="104452.A0A0L7KPY4"/>
<keyword evidence="4 9" id="KW-0637">Prenyltransferase</keyword>
<comment type="similarity">
    <text evidence="1 9">Belongs to the protein prenyltransferase subunit alpha family.</text>
</comment>
<dbReference type="EMBL" id="JTDY01007243">
    <property type="protein sequence ID" value="KOB65347.1"/>
    <property type="molecule type" value="Genomic_DNA"/>
</dbReference>
<comment type="catalytic activity">
    <reaction evidence="8 9">
        <text>geranylgeranyl diphosphate + L-cysteinyl-[protein] = S-geranylgeranyl-L-cysteinyl-[protein] + diphosphate</text>
        <dbReference type="Rhea" id="RHEA:21240"/>
        <dbReference type="Rhea" id="RHEA-COMP:10131"/>
        <dbReference type="Rhea" id="RHEA-COMP:11537"/>
        <dbReference type="ChEBI" id="CHEBI:29950"/>
        <dbReference type="ChEBI" id="CHEBI:33019"/>
        <dbReference type="ChEBI" id="CHEBI:57533"/>
        <dbReference type="ChEBI" id="CHEBI:86021"/>
        <dbReference type="EC" id="2.5.1.60"/>
    </reaction>
</comment>
<evidence type="ECO:0000256" key="8">
    <source>
        <dbReference type="ARBA" id="ARBA00047658"/>
    </source>
</evidence>
<dbReference type="AlphaFoldDB" id="A0A0L7KPY4"/>
<dbReference type="Proteomes" id="UP000037510">
    <property type="component" value="Unassembled WGS sequence"/>
</dbReference>
<evidence type="ECO:0000256" key="6">
    <source>
        <dbReference type="ARBA" id="ARBA00022737"/>
    </source>
</evidence>
<dbReference type="Gene3D" id="1.25.40.120">
    <property type="entry name" value="Protein prenylyltransferase"/>
    <property type="match status" value="1"/>
</dbReference>
<evidence type="ECO:0000313" key="10">
    <source>
        <dbReference type="EMBL" id="KOB65347.1"/>
    </source>
</evidence>
<name>A0A0L7KPY4_OPEBR</name>
<accession>A0A0L7KPY4</accession>
<evidence type="ECO:0000256" key="5">
    <source>
        <dbReference type="ARBA" id="ARBA00022679"/>
    </source>
</evidence>
<protein>
    <recommendedName>
        <fullName evidence="3 9">Geranylgeranyl transferase type-2 subunit alpha</fullName>
        <ecNumber evidence="2 9">2.5.1.60</ecNumber>
    </recommendedName>
    <alternativeName>
        <fullName evidence="7 9">Geranylgeranyl transferase type II subunit alpha</fullName>
    </alternativeName>
</protein>
<dbReference type="InterPro" id="IPR001611">
    <property type="entry name" value="Leu-rich_rpt"/>
</dbReference>
<gene>
    <name evidence="10" type="ORF">OBRU01_20369</name>
</gene>
<dbReference type="GO" id="GO:0005968">
    <property type="term" value="C:Rab-protein geranylgeranyltransferase complex"/>
    <property type="evidence" value="ECO:0007669"/>
    <property type="project" value="TreeGrafter"/>
</dbReference>
<comment type="function">
    <text evidence="9">Catalyzes the transfer of a geranyl-geranyl moiety from geranyl-geranyl pyrophosphate to cysteines occuring in specific C-terminal amino acid sequences.</text>
</comment>
<dbReference type="PANTHER" id="PTHR11129:SF2">
    <property type="entry name" value="GERANYLGERANYL TRANSFERASE TYPE-2 SUBUNIT ALPHA"/>
    <property type="match status" value="1"/>
</dbReference>
<evidence type="ECO:0000256" key="2">
    <source>
        <dbReference type="ARBA" id="ARBA00012656"/>
    </source>
</evidence>
<dbReference type="InterPro" id="IPR002088">
    <property type="entry name" value="Prenyl_trans_a"/>
</dbReference>
<dbReference type="SUPFAM" id="SSF48439">
    <property type="entry name" value="Protein prenylyltransferase"/>
    <property type="match status" value="1"/>
</dbReference>
<evidence type="ECO:0000256" key="1">
    <source>
        <dbReference type="ARBA" id="ARBA00006734"/>
    </source>
</evidence>